<dbReference type="EMBL" id="CP080096">
    <property type="protein sequence ID" value="QYD71745.1"/>
    <property type="molecule type" value="Genomic_DNA"/>
</dbReference>
<name>A0ABX8URX2_9BURK</name>
<feature type="compositionally biased region" description="Polar residues" evidence="1">
    <location>
        <begin position="51"/>
        <end position="62"/>
    </location>
</feature>
<sequence length="121" mass="13157">MNDDIADHLVMEGGTTTKLRRNYEQVVSDAAGHGKRASPPVSTRGPRKNVDASNISSVGRSGNRTVVSNGQITVCGIYTKVCTAMAMPTRRYRSLARNASLGRGDLAAQKWIGVLQKWRQL</sequence>
<evidence type="ECO:0000313" key="3">
    <source>
        <dbReference type="Proteomes" id="UP000826462"/>
    </source>
</evidence>
<dbReference type="Proteomes" id="UP000826462">
    <property type="component" value="Chromosome 2"/>
</dbReference>
<proteinExistence type="predicted"/>
<keyword evidence="3" id="KW-1185">Reference proteome</keyword>
<protein>
    <submittedName>
        <fullName evidence="2">Uncharacterized protein</fullName>
    </submittedName>
</protein>
<dbReference type="RefSeq" id="WP_219801174.1">
    <property type="nucleotide sequence ID" value="NZ_CP080096.1"/>
</dbReference>
<gene>
    <name evidence="2" type="ORF">KZJ38_32720</name>
</gene>
<accession>A0ABX8URX2</accession>
<reference evidence="2 3" key="1">
    <citation type="submission" date="2021-07" db="EMBL/GenBank/DDBJ databases">
        <title>Paraburkholderia edwinii protects Aspergillus sp. from phenazines by acting as a toxin sponge.</title>
        <authorList>
            <person name="Dahlstrom K.M."/>
            <person name="Newman D.K."/>
        </authorList>
    </citation>
    <scope>NUCLEOTIDE SEQUENCE [LARGE SCALE GENOMIC DNA]</scope>
    <source>
        <strain evidence="2 3">Pe01</strain>
    </source>
</reference>
<feature type="region of interest" description="Disordered" evidence="1">
    <location>
        <begin position="28"/>
        <end position="62"/>
    </location>
</feature>
<organism evidence="2 3">
    <name type="scientific">Paraburkholderia edwinii</name>
    <dbReference type="NCBI Taxonomy" id="2861782"/>
    <lineage>
        <taxon>Bacteria</taxon>
        <taxon>Pseudomonadati</taxon>
        <taxon>Pseudomonadota</taxon>
        <taxon>Betaproteobacteria</taxon>
        <taxon>Burkholderiales</taxon>
        <taxon>Burkholderiaceae</taxon>
        <taxon>Paraburkholderia</taxon>
    </lineage>
</organism>
<evidence type="ECO:0000256" key="1">
    <source>
        <dbReference type="SAM" id="MobiDB-lite"/>
    </source>
</evidence>
<evidence type="ECO:0000313" key="2">
    <source>
        <dbReference type="EMBL" id="QYD71745.1"/>
    </source>
</evidence>